<dbReference type="EMBL" id="JX649891">
    <property type="protein sequence ID" value="AGC72071.1"/>
    <property type="molecule type" value="Genomic_DNA"/>
</dbReference>
<dbReference type="GO" id="GO:0030527">
    <property type="term" value="F:structural constituent of chromatin"/>
    <property type="evidence" value="ECO:0007669"/>
    <property type="project" value="InterPro"/>
</dbReference>
<accession>L7VXC6</accession>
<dbReference type="PANTHER" id="PTHR33175">
    <property type="entry name" value="DNA-BINDING PROTEIN HU"/>
    <property type="match status" value="1"/>
</dbReference>
<comment type="subunit">
    <text evidence="2">Homodimer.</text>
</comment>
<comment type="similarity">
    <text evidence="9">Belongs to the bacterial histone-like protein family.</text>
</comment>
<evidence type="ECO:0000256" key="7">
    <source>
        <dbReference type="ARBA" id="ARBA00033227"/>
    </source>
</evidence>
<dbReference type="SUPFAM" id="SSF47729">
    <property type="entry name" value="IHF-like DNA-binding proteins"/>
    <property type="match status" value="1"/>
</dbReference>
<keyword evidence="4" id="KW-0235">DNA replication</keyword>
<proteinExistence type="inferred from homology"/>
<dbReference type="GO" id="GO:0006260">
    <property type="term" value="P:DNA replication"/>
    <property type="evidence" value="ECO:0007669"/>
    <property type="project" value="UniProtKB-KW"/>
</dbReference>
<organism evidence="10">
    <name type="scientific">uncultured bacterium A1Q1_fos_291</name>
    <dbReference type="NCBI Taxonomy" id="1256570"/>
    <lineage>
        <taxon>Bacteria</taxon>
        <taxon>environmental samples</taxon>
    </lineage>
</organism>
<dbReference type="Gene3D" id="4.10.520.10">
    <property type="entry name" value="IHF-like DNA-binding proteins"/>
    <property type="match status" value="1"/>
</dbReference>
<evidence type="ECO:0000256" key="6">
    <source>
        <dbReference type="ARBA" id="ARBA00033120"/>
    </source>
</evidence>
<evidence type="ECO:0000256" key="4">
    <source>
        <dbReference type="ARBA" id="ARBA00022705"/>
    </source>
</evidence>
<evidence type="ECO:0000256" key="9">
    <source>
        <dbReference type="RuleBase" id="RU003939"/>
    </source>
</evidence>
<comment type="subcellular location">
    <subcellularLocation>
        <location evidence="1">Virion</location>
    </subcellularLocation>
</comment>
<dbReference type="GO" id="GO:0005829">
    <property type="term" value="C:cytosol"/>
    <property type="evidence" value="ECO:0007669"/>
    <property type="project" value="TreeGrafter"/>
</dbReference>
<dbReference type="InterPro" id="IPR000119">
    <property type="entry name" value="Hist_DNA-bd"/>
</dbReference>
<keyword evidence="5" id="KW-0426">Late protein</keyword>
<dbReference type="PANTHER" id="PTHR33175:SF13">
    <property type="entry name" value="HISTONE-LIKE PROTEIN"/>
    <property type="match status" value="1"/>
</dbReference>
<evidence type="ECO:0000256" key="5">
    <source>
        <dbReference type="ARBA" id="ARBA00022921"/>
    </source>
</evidence>
<dbReference type="InterPro" id="IPR010992">
    <property type="entry name" value="IHF-like_DNA-bd_dom_sf"/>
</dbReference>
<dbReference type="Pfam" id="PF00216">
    <property type="entry name" value="Bac_DNA_binding"/>
    <property type="match status" value="1"/>
</dbReference>
<name>L7VXC6_9BACT</name>
<evidence type="ECO:0000256" key="3">
    <source>
        <dbReference type="ARBA" id="ARBA00016145"/>
    </source>
</evidence>
<dbReference type="AlphaFoldDB" id="L7VXC6"/>
<dbReference type="CDD" id="cd13834">
    <property type="entry name" value="HU_like"/>
    <property type="match status" value="1"/>
</dbReference>
<evidence type="ECO:0000256" key="1">
    <source>
        <dbReference type="ARBA" id="ARBA00004328"/>
    </source>
</evidence>
<reference evidence="10" key="1">
    <citation type="submission" date="2012-09" db="EMBL/GenBank/DDBJ databases">
        <title>Metagenomic Characterization of a Microbial Community in Wastewater Detects High Levels of Antibiotic Resistance.</title>
        <authorList>
            <person name="Abrams M."/>
            <person name="Caldwell A."/>
            <person name="Vandaei E."/>
            <person name="Lee W."/>
            <person name="Perrott J."/>
            <person name="Khan S.Y."/>
            <person name="Ta J."/>
            <person name="Romero D."/>
            <person name="Nguyen V."/>
            <person name="Pourmand N."/>
            <person name="Ouverney C.C."/>
        </authorList>
    </citation>
    <scope>NUCLEOTIDE SEQUENCE</scope>
</reference>
<comment type="function">
    <text evidence="8">DNA-binding protein that plays a critical role in nucleoid compaction, genome replication and DNA replication and transcription. Binds to both ssDNA and dsDNA with a binding site covering about 15 nucleotides. Displays DNA-supercoiling activity only when associated with the viral DNA topoisomerase 2.</text>
</comment>
<sequence>MAKKAEKPLSKTDILNALAESTEMSRKEVGSVIDALEALIAANISKGPGVFNLPGLLKIYVHERPATKERMGRNPATGEEIKIAARPAKKVVKVRALKKLKDLI</sequence>
<dbReference type="SMART" id="SM00411">
    <property type="entry name" value="BHL"/>
    <property type="match status" value="1"/>
</dbReference>
<protein>
    <recommendedName>
        <fullName evidence="3">Viral histone-like protein</fullName>
    </recommendedName>
    <alternativeName>
        <fullName evidence="7">DNA-binding protein pA104R</fullName>
    </alternativeName>
    <alternativeName>
        <fullName evidence="6">pA104R</fullName>
    </alternativeName>
</protein>
<evidence type="ECO:0000313" key="10">
    <source>
        <dbReference type="EMBL" id="AGC72071.1"/>
    </source>
</evidence>
<evidence type="ECO:0000256" key="2">
    <source>
        <dbReference type="ARBA" id="ARBA00011738"/>
    </source>
</evidence>
<dbReference type="GO" id="GO:0003677">
    <property type="term" value="F:DNA binding"/>
    <property type="evidence" value="ECO:0007669"/>
    <property type="project" value="UniProtKB-KW"/>
</dbReference>
<evidence type="ECO:0000256" key="8">
    <source>
        <dbReference type="ARBA" id="ARBA00046140"/>
    </source>
</evidence>
<keyword evidence="10" id="KW-0238">DNA-binding</keyword>